<reference evidence="2 3" key="1">
    <citation type="submission" date="2020-03" db="EMBL/GenBank/DDBJ databases">
        <title>Genomic Encyclopedia of Type Strains, Phase IV (KMG-IV): sequencing the most valuable type-strain genomes for metagenomic binning, comparative biology and taxonomic classification.</title>
        <authorList>
            <person name="Goeker M."/>
        </authorList>
    </citation>
    <scope>NUCLEOTIDE SEQUENCE [LARGE SCALE GENOMIC DNA]</scope>
    <source>
        <strain evidence="2 3">DSM 105096</strain>
    </source>
</reference>
<feature type="transmembrane region" description="Helical" evidence="1">
    <location>
        <begin position="364"/>
        <end position="383"/>
    </location>
</feature>
<dbReference type="RefSeq" id="WP_320060341.1">
    <property type="nucleotide sequence ID" value="NZ_JAATJH010000002.1"/>
</dbReference>
<dbReference type="SUPFAM" id="SSF82714">
    <property type="entry name" value="Multidrug efflux transporter AcrB TolC docking domain, DN and DC subdomains"/>
    <property type="match status" value="2"/>
</dbReference>
<keyword evidence="3" id="KW-1185">Reference proteome</keyword>
<evidence type="ECO:0000313" key="3">
    <source>
        <dbReference type="Proteomes" id="UP000770785"/>
    </source>
</evidence>
<feature type="transmembrane region" description="Helical" evidence="1">
    <location>
        <begin position="1053"/>
        <end position="1079"/>
    </location>
</feature>
<evidence type="ECO:0000313" key="2">
    <source>
        <dbReference type="EMBL" id="NJC25730.1"/>
    </source>
</evidence>
<feature type="transmembrane region" description="Helical" evidence="1">
    <location>
        <begin position="539"/>
        <end position="561"/>
    </location>
</feature>
<dbReference type="PANTHER" id="PTHR32063">
    <property type="match status" value="1"/>
</dbReference>
<feature type="transmembrane region" description="Helical" evidence="1">
    <location>
        <begin position="959"/>
        <end position="979"/>
    </location>
</feature>
<keyword evidence="1" id="KW-1133">Transmembrane helix</keyword>
<feature type="transmembrane region" description="Helical" evidence="1">
    <location>
        <begin position="389"/>
        <end position="415"/>
    </location>
</feature>
<dbReference type="Gene3D" id="3.30.70.1320">
    <property type="entry name" value="Multidrug efflux transporter AcrB pore domain like"/>
    <property type="match status" value="1"/>
</dbReference>
<dbReference type="Pfam" id="PF00873">
    <property type="entry name" value="ACR_tran"/>
    <property type="match status" value="1"/>
</dbReference>
<feature type="transmembrane region" description="Helical" evidence="1">
    <location>
        <begin position="513"/>
        <end position="533"/>
    </location>
</feature>
<keyword evidence="1" id="KW-0812">Transmembrane</keyword>
<dbReference type="SUPFAM" id="SSF82866">
    <property type="entry name" value="Multidrug efflux transporter AcrB transmembrane domain"/>
    <property type="match status" value="2"/>
</dbReference>
<dbReference type="EMBL" id="JAATJH010000002">
    <property type="protein sequence ID" value="NJC25730.1"/>
    <property type="molecule type" value="Genomic_DNA"/>
</dbReference>
<protein>
    <submittedName>
        <fullName evidence="2">Multidrug efflux pump subunit AcrB</fullName>
    </submittedName>
</protein>
<feature type="transmembrane region" description="Helical" evidence="1">
    <location>
        <begin position="339"/>
        <end position="357"/>
    </location>
</feature>
<evidence type="ECO:0000256" key="1">
    <source>
        <dbReference type="SAM" id="Phobius"/>
    </source>
</evidence>
<feature type="transmembrane region" description="Helical" evidence="1">
    <location>
        <begin position="466"/>
        <end position="493"/>
    </location>
</feature>
<dbReference type="Gene3D" id="1.20.1640.10">
    <property type="entry name" value="Multidrug efflux transporter AcrB transmembrane domain"/>
    <property type="match status" value="3"/>
</dbReference>
<feature type="transmembrane region" description="Helical" evidence="1">
    <location>
        <begin position="985"/>
        <end position="1011"/>
    </location>
</feature>
<accession>A0ABX0X9P2</accession>
<feature type="transmembrane region" description="Helical" evidence="1">
    <location>
        <begin position="1099"/>
        <end position="1124"/>
    </location>
</feature>
<dbReference type="InterPro" id="IPR001036">
    <property type="entry name" value="Acrflvin-R"/>
</dbReference>
<dbReference type="Gene3D" id="3.30.2090.10">
    <property type="entry name" value="Multidrug efflux transporter AcrB TolC docking domain, DN and DC subdomains"/>
    <property type="match status" value="2"/>
</dbReference>
<dbReference type="PRINTS" id="PR00702">
    <property type="entry name" value="ACRIFLAVINRP"/>
</dbReference>
<gene>
    <name evidence="2" type="ORF">GGR27_001229</name>
</gene>
<dbReference type="InterPro" id="IPR027463">
    <property type="entry name" value="AcrB_DN_DC_subdom"/>
</dbReference>
<feature type="transmembrane region" description="Helical" evidence="1">
    <location>
        <begin position="435"/>
        <end position="460"/>
    </location>
</feature>
<proteinExistence type="predicted"/>
<dbReference type="SUPFAM" id="SSF82693">
    <property type="entry name" value="Multidrug efflux transporter AcrB pore domain, PN1, PN2, PC1 and PC2 subdomains"/>
    <property type="match status" value="3"/>
</dbReference>
<dbReference type="Proteomes" id="UP000770785">
    <property type="component" value="Unassembled WGS sequence"/>
</dbReference>
<feature type="transmembrane region" description="Helical" evidence="1">
    <location>
        <begin position="582"/>
        <end position="604"/>
    </location>
</feature>
<dbReference type="PANTHER" id="PTHR32063:SF0">
    <property type="entry name" value="SWARMING MOTILITY PROTEIN SWRC"/>
    <property type="match status" value="1"/>
</dbReference>
<feature type="transmembrane region" description="Helical" evidence="1">
    <location>
        <begin position="20"/>
        <end position="36"/>
    </location>
</feature>
<dbReference type="Gene3D" id="3.30.70.1430">
    <property type="entry name" value="Multidrug efflux transporter AcrB pore domain"/>
    <property type="match status" value="2"/>
</dbReference>
<sequence>MEQEKRTFGLTNAAVDNGTTVFLLTVMILIFGLFAYDQVPKEQFPEVELPQVYINTPYFGNSAADIENLITRPIEKELQSVDGLKVIKSTSVQDFSVITVEFNSDEDFDDAVQRTKDAVDKAKPELPSDLDTEPTVLEINLSQLPIITVNMSGDFPPDELRRYAELMEDELENVDGVSEVNLKGVQEREIEIAVDVRKMESLQISFQDIENAVASENLTLSGGEIKNNGMRRSIRVVGEFLDAEELSNTIIKNERQRLVYLRDVATAKFGYEEPKSIARANTLPVISLDIIKKSGENLLTTSDGVKETVTDVTANLPADLDVTFFNDQSTNTRDQVENLENSIISGVLLVVLVLLFFLGLRNALFVGIAIPLSMLMGILWIWLSGVTLNIVVLFALILALGLLVDNGIVIVENVYRYLQNGRSSDNSAKFGAGEVAWPIIASTATTLAAFSPLLVWPGIIGEFMKYFPITLILVLASSLIVALVINPVLASYFMRVDERAKNKEMHGRKRKNILIGAAVQMALGVIFGLLLGLTWFFNLMVITTILSLVYFFLLRPASFAFQDSFLPWLERKYDHLIGFSLRFSKTVMIGTIGLLILSFILTAVSPPQIEFFPAADPLYVNAFVEMPLGTDIAATDATVKVIEGNIIKTLEPYEEIVEAVLTQIGENTADPNAPPEPGFTPNKARITVTFVPFRERGGLSTKDIMEELRSAVRGVPGVKVSVAPNASGPSTGKAINLEVIGEDIDKLIPLGDQIIAYLNSQGIPGIEELQADIKLGVPELEVKIDREAARRYGLSTFSIASALRTSVYGKEISKYKQGEDEYPIFLRLAQRDRNSVDNLLDQRITFRDPTNGQISQVPIRTVASVEYTSTYSSIKRKDLDRVITVSSNTLEGYTGNDVIPQLDIAMQDYDLPQGFTYEFTGEQQQQQEDIGFLLGSFVFALFLIFVIIVAQFNSLSAPFIILTSVILSLGGVLLGYFLFGDLFDVAFSVVFTGVGIIALAGVVVNNAIVLIDYTFLKLTERSDELGLKSFKELPLEDLREGIISGGATRLRPVLLTAITTVLGLIPLAIGLNFDFFSFIASWDPRYFLGGDNTALWGPMAWTIIFGMVFATFLTLVVVPVMIWLRYSTPTKIRNWRMERKLPKEDLLDDGLSDGIVTT</sequence>
<keyword evidence="1" id="KW-0472">Membrane</keyword>
<feature type="transmembrane region" description="Helical" evidence="1">
    <location>
        <begin position="930"/>
        <end position="952"/>
    </location>
</feature>
<comment type="caution">
    <text evidence="2">The sequence shown here is derived from an EMBL/GenBank/DDBJ whole genome shotgun (WGS) entry which is preliminary data.</text>
</comment>
<name>A0ABX0X9P2_9BACT</name>
<organism evidence="2 3">
    <name type="scientific">Neolewinella antarctica</name>
    <dbReference type="NCBI Taxonomy" id="442734"/>
    <lineage>
        <taxon>Bacteria</taxon>
        <taxon>Pseudomonadati</taxon>
        <taxon>Bacteroidota</taxon>
        <taxon>Saprospiria</taxon>
        <taxon>Saprospirales</taxon>
        <taxon>Lewinellaceae</taxon>
        <taxon>Neolewinella</taxon>
    </lineage>
</organism>